<dbReference type="OrthoDB" id="9824813at2"/>
<protein>
    <submittedName>
        <fullName evidence="2">Uncharacterized protein</fullName>
    </submittedName>
</protein>
<dbReference type="Proteomes" id="UP000233387">
    <property type="component" value="Unassembled WGS sequence"/>
</dbReference>
<evidence type="ECO:0000256" key="1">
    <source>
        <dbReference type="SAM" id="Phobius"/>
    </source>
</evidence>
<keyword evidence="1" id="KW-0812">Transmembrane</keyword>
<dbReference type="AlphaFoldDB" id="A0A2N3IE60"/>
<keyword evidence="1" id="KW-0472">Membrane</keyword>
<sequence>MELAFFYFYVGWGVVIAGTIWLSWRIYKNYQKEKQKIDEIKLQEQRKMEFYNKPLLEKLELLQVNDILVHWNNNYQVIGKSKLIEMTWDEYDNHIATGRYFPIICLDQNRYLVSMPKGEGIDIVWFFMEKEPLSFSLTPFFEGTDENPGPAMIFADSEQTAYVTFQLPGKTEKWQMTDIGSFFFEGQGTTFMRGKGEVRHVLAQSTENPKRYMLFFDVIEGNGTDTLLVGENINPEMEIEYVLR</sequence>
<reference evidence="2 3" key="1">
    <citation type="submission" date="2017-06" db="EMBL/GenBank/DDBJ databases">
        <title>Raineya orbicola gen. nov., sp. nov. a slightly thermophilic bacterium of the phylum Bacteroidetes and the description of Raineyaceae fam. nov.</title>
        <authorList>
            <person name="Albuquerque L."/>
            <person name="Polonia A.R.M."/>
            <person name="Barroso C."/>
            <person name="Froufe H.J.C."/>
            <person name="Lage O."/>
            <person name="Lobo-Da-Cunha A."/>
            <person name="Egas C."/>
            <person name="Da Costa M.S."/>
        </authorList>
    </citation>
    <scope>NUCLEOTIDE SEQUENCE [LARGE SCALE GENOMIC DNA]</scope>
    <source>
        <strain evidence="2 3">SPSPC-11</strain>
    </source>
</reference>
<evidence type="ECO:0000313" key="2">
    <source>
        <dbReference type="EMBL" id="PKQ68558.1"/>
    </source>
</evidence>
<proteinExistence type="predicted"/>
<gene>
    <name evidence="2" type="ORF">Rain11_1625</name>
</gene>
<keyword evidence="1" id="KW-1133">Transmembrane helix</keyword>
<accession>A0A2N3IE60</accession>
<evidence type="ECO:0000313" key="3">
    <source>
        <dbReference type="Proteomes" id="UP000233387"/>
    </source>
</evidence>
<feature type="transmembrane region" description="Helical" evidence="1">
    <location>
        <begin position="6"/>
        <end position="27"/>
    </location>
</feature>
<dbReference type="RefSeq" id="WP_101358895.1">
    <property type="nucleotide sequence ID" value="NZ_NKXO01000024.1"/>
</dbReference>
<name>A0A2N3IE60_9BACT</name>
<organism evidence="2 3">
    <name type="scientific">Raineya orbicola</name>
    <dbReference type="NCBI Taxonomy" id="2016530"/>
    <lineage>
        <taxon>Bacteria</taxon>
        <taxon>Pseudomonadati</taxon>
        <taxon>Bacteroidota</taxon>
        <taxon>Cytophagia</taxon>
        <taxon>Cytophagales</taxon>
        <taxon>Raineyaceae</taxon>
        <taxon>Raineya</taxon>
    </lineage>
</organism>
<dbReference type="EMBL" id="NKXO01000024">
    <property type="protein sequence ID" value="PKQ68558.1"/>
    <property type="molecule type" value="Genomic_DNA"/>
</dbReference>
<comment type="caution">
    <text evidence="2">The sequence shown here is derived from an EMBL/GenBank/DDBJ whole genome shotgun (WGS) entry which is preliminary data.</text>
</comment>
<keyword evidence="3" id="KW-1185">Reference proteome</keyword>